<dbReference type="Gene3D" id="3.40.50.880">
    <property type="match status" value="1"/>
</dbReference>
<dbReference type="SUPFAM" id="SSF52540">
    <property type="entry name" value="P-loop containing nucleoside triphosphate hydrolases"/>
    <property type="match status" value="1"/>
</dbReference>
<dbReference type="InterPro" id="IPR029062">
    <property type="entry name" value="Class_I_gatase-like"/>
</dbReference>
<dbReference type="HOGENOM" id="CLU_019250_2_2_2"/>
<dbReference type="KEGG" id="mpi:Mpet_1823"/>
<dbReference type="InterPro" id="IPR047045">
    <property type="entry name" value="CobQ_N"/>
</dbReference>
<dbReference type="Pfam" id="PF01656">
    <property type="entry name" value="CbiA"/>
    <property type="match status" value="1"/>
</dbReference>
<dbReference type="GO" id="GO:0003824">
    <property type="term" value="F:catalytic activity"/>
    <property type="evidence" value="ECO:0007669"/>
    <property type="project" value="InterPro"/>
</dbReference>
<dbReference type="Pfam" id="PF07685">
    <property type="entry name" value="GATase_3"/>
    <property type="match status" value="1"/>
</dbReference>
<dbReference type="InterPro" id="IPR002586">
    <property type="entry name" value="CobQ/CobB/MinD/ParA_Nub-bd_dom"/>
</dbReference>
<comment type="pathway">
    <text evidence="1 7">Cofactor biosynthesis; adenosylcobalamin biosynthesis.</text>
</comment>
<dbReference type="PANTHER" id="PTHR21343">
    <property type="entry name" value="DETHIOBIOTIN SYNTHETASE"/>
    <property type="match status" value="1"/>
</dbReference>
<dbReference type="EMBL" id="CP002117">
    <property type="protein sequence ID" value="ADN36575.1"/>
    <property type="molecule type" value="Genomic_DNA"/>
</dbReference>
<feature type="domain" description="CobB/CobQ-like glutamine amidotransferase" evidence="9">
    <location>
        <begin position="254"/>
        <end position="438"/>
    </location>
</feature>
<dbReference type="Proteomes" id="UP000006565">
    <property type="component" value="Chromosome"/>
</dbReference>
<feature type="active site" evidence="7">
    <location>
        <position position="431"/>
    </location>
</feature>
<keyword evidence="5 7" id="KW-0315">Glutamine amidotransferase</keyword>
<dbReference type="CDD" id="cd05389">
    <property type="entry name" value="CobQ_N"/>
    <property type="match status" value="1"/>
</dbReference>
<evidence type="ECO:0000256" key="3">
    <source>
        <dbReference type="ARBA" id="ARBA00014921"/>
    </source>
</evidence>
<dbReference type="NCBIfam" id="TIGR00313">
    <property type="entry name" value="cobQ"/>
    <property type="match status" value="1"/>
</dbReference>
<dbReference type="InterPro" id="IPR011698">
    <property type="entry name" value="GATase_3"/>
</dbReference>
<comment type="similarity">
    <text evidence="2 7">Belongs to the CobB/CobQ family. CobQ subfamily.</text>
</comment>
<dbReference type="eggNOG" id="arCOG00105">
    <property type="taxonomic scope" value="Archaea"/>
</dbReference>
<evidence type="ECO:0000256" key="4">
    <source>
        <dbReference type="ARBA" id="ARBA00022573"/>
    </source>
</evidence>
<feature type="active site" description="Nucleophile" evidence="7">
    <location>
        <position position="331"/>
    </location>
</feature>
<dbReference type="PROSITE" id="PS51274">
    <property type="entry name" value="GATASE_COBBQ"/>
    <property type="match status" value="1"/>
</dbReference>
<proteinExistence type="inferred from homology"/>
<protein>
    <recommendedName>
        <fullName evidence="3 7">Probable cobyric acid synthase</fullName>
    </recommendedName>
</protein>
<dbReference type="GO" id="GO:0015420">
    <property type="term" value="F:ABC-type vitamin B12 transporter activity"/>
    <property type="evidence" value="ECO:0007669"/>
    <property type="project" value="UniProtKB-UniRule"/>
</dbReference>
<feature type="domain" description="CobQ/CobB/MinD/ParA nucleotide binding" evidence="8">
    <location>
        <begin position="6"/>
        <end position="235"/>
    </location>
</feature>
<dbReference type="HAMAP" id="MF_00028">
    <property type="entry name" value="CobQ"/>
    <property type="match status" value="1"/>
</dbReference>
<dbReference type="CDD" id="cd01750">
    <property type="entry name" value="GATase1_CobQ"/>
    <property type="match status" value="1"/>
</dbReference>
<name>E1RIB0_METP4</name>
<evidence type="ECO:0000259" key="9">
    <source>
        <dbReference type="Pfam" id="PF07685"/>
    </source>
</evidence>
<evidence type="ECO:0000256" key="1">
    <source>
        <dbReference type="ARBA" id="ARBA00004953"/>
    </source>
</evidence>
<dbReference type="UniPathway" id="UPA00148"/>
<keyword evidence="4 7" id="KW-0169">Cobalamin biosynthesis</keyword>
<comment type="function">
    <text evidence="6 7">Catalyzes amidations at positions B, D, E, and G on adenosylcobyrinic A,C-diamide. NH(2) groups are provided by glutamine, and one molecule of ATP is hydrogenolyzed for each amidation.</text>
</comment>
<evidence type="ECO:0000256" key="7">
    <source>
        <dbReference type="HAMAP-Rule" id="MF_00028"/>
    </source>
</evidence>
<evidence type="ECO:0000256" key="5">
    <source>
        <dbReference type="ARBA" id="ARBA00022962"/>
    </source>
</evidence>
<evidence type="ECO:0000313" key="11">
    <source>
        <dbReference type="Proteomes" id="UP000006565"/>
    </source>
</evidence>
<dbReference type="NCBIfam" id="NF001989">
    <property type="entry name" value="PRK00784.1"/>
    <property type="match status" value="1"/>
</dbReference>
<dbReference type="InterPro" id="IPR027417">
    <property type="entry name" value="P-loop_NTPase"/>
</dbReference>
<keyword evidence="11" id="KW-1185">Reference proteome</keyword>
<reference evidence="10 11" key="1">
    <citation type="journal article" date="2010" name="Stand. Genomic Sci.">
        <title>Complete genome sequence of Methanoplanus petrolearius type strain (SEBR 4847).</title>
        <authorList>
            <person name="Brambilla E."/>
            <person name="Djao O.D."/>
            <person name="Daligault H."/>
            <person name="Lapidus A."/>
            <person name="Lucas S."/>
            <person name="Hammon N."/>
            <person name="Nolan M."/>
            <person name="Tice H."/>
            <person name="Cheng J.F."/>
            <person name="Han C."/>
            <person name="Tapia R."/>
            <person name="Goodwin L."/>
            <person name="Pitluck S."/>
            <person name="Liolios K."/>
            <person name="Ivanova N."/>
            <person name="Mavromatis K."/>
            <person name="Mikhailova N."/>
            <person name="Pati A."/>
            <person name="Chen A."/>
            <person name="Palaniappan K."/>
            <person name="Land M."/>
            <person name="Hauser L."/>
            <person name="Chang Y.J."/>
            <person name="Jeffries C.D."/>
            <person name="Rohde M."/>
            <person name="Spring S."/>
            <person name="Sikorski J."/>
            <person name="Goker M."/>
            <person name="Woyke T."/>
            <person name="Bristow J."/>
            <person name="Eisen J.A."/>
            <person name="Markowitz V."/>
            <person name="Hugenholtz P."/>
            <person name="Kyrpides N.C."/>
            <person name="Klenk H.P."/>
        </authorList>
    </citation>
    <scope>NUCLEOTIDE SEQUENCE [LARGE SCALE GENOMIC DNA]</scope>
    <source>
        <strain evidence="11">DSM 11571 / OCM 486 / SEBR 4847</strain>
    </source>
</reference>
<dbReference type="SUPFAM" id="SSF52317">
    <property type="entry name" value="Class I glutamine amidotransferase-like"/>
    <property type="match status" value="1"/>
</dbReference>
<evidence type="ECO:0000256" key="2">
    <source>
        <dbReference type="ARBA" id="ARBA00006205"/>
    </source>
</evidence>
<gene>
    <name evidence="7" type="primary">cobQ</name>
    <name evidence="10" type="ordered locus">Mpet_1823</name>
</gene>
<evidence type="ECO:0000256" key="6">
    <source>
        <dbReference type="ARBA" id="ARBA00025166"/>
    </source>
</evidence>
<dbReference type="InterPro" id="IPR033949">
    <property type="entry name" value="CobQ_GATase1"/>
</dbReference>
<dbReference type="PANTHER" id="PTHR21343:SF1">
    <property type="entry name" value="COBYRIC ACID SYNTHASE"/>
    <property type="match status" value="1"/>
</dbReference>
<dbReference type="InterPro" id="IPR004459">
    <property type="entry name" value="CobQ_synth"/>
</dbReference>
<organism evidence="10 11">
    <name type="scientific">Methanolacinia petrolearia (strain DSM 11571 / OCM 486 / SEBR 4847)</name>
    <name type="common">Methanoplanus petrolearius</name>
    <dbReference type="NCBI Taxonomy" id="679926"/>
    <lineage>
        <taxon>Archaea</taxon>
        <taxon>Methanobacteriati</taxon>
        <taxon>Methanobacteriota</taxon>
        <taxon>Stenosarchaea group</taxon>
        <taxon>Methanomicrobia</taxon>
        <taxon>Methanomicrobiales</taxon>
        <taxon>Methanomicrobiaceae</taxon>
        <taxon>Methanolacinia</taxon>
    </lineage>
</organism>
<dbReference type="Gene3D" id="3.40.50.300">
    <property type="entry name" value="P-loop containing nucleotide triphosphate hydrolases"/>
    <property type="match status" value="1"/>
</dbReference>
<dbReference type="AlphaFoldDB" id="E1RIB0"/>
<evidence type="ECO:0000259" key="8">
    <source>
        <dbReference type="Pfam" id="PF01656"/>
    </source>
</evidence>
<dbReference type="GO" id="GO:0009236">
    <property type="term" value="P:cobalamin biosynthetic process"/>
    <property type="evidence" value="ECO:0007669"/>
    <property type="project" value="UniProtKB-UniRule"/>
</dbReference>
<dbReference type="STRING" id="679926.Mpet_1823"/>
<sequence precursor="true">MKIMSLMILGSSSHAGKSTIVTAICRMLYNHGYSCAPFKSQNMSLNSYVTSDGKEIGIAQAIQAMAAGVEPAAEMNPILLKPKGDRTSQIVLLGRPYKDIRIGEYYNETGQLLETALKSYYSLEEKFGNIVVEGAGGAAEMNLYDRDIANILLAERLNIPIVIVGDIERGGIFAQLIGTYQLLPDNVRKNVVGFIINKFMGDPDLFRKGISIIEEKTGIKVLGVMPYSHVELPSEDSLSIQDKLKHNSEDKPVNIGVVRLDKISNFSDFEPLERYAEIRYLNPADSFEDIDCLILPGTKNTIDDLNTLKISGFDRKLKTLIDKKIPVFGICGGFQMLGRVIEDSGIESGEPCTIEGFGILDLKTEFLEYEKTTAKVRRRSLGKEPILSRIDEASGYEIHMGKTELGEGVTEAFEGEGAVSPDGMIIGTYMHGLFNNENVVCALMSYLYEQKGLDFAINESEKNGIESAFDKLVHSFEESIDTCAILNHFNK</sequence>
<evidence type="ECO:0000313" key="10">
    <source>
        <dbReference type="EMBL" id="ADN36575.1"/>
    </source>
</evidence>
<accession>E1RIB0</accession>